<reference evidence="2 3" key="1">
    <citation type="submission" date="2024-06" db="EMBL/GenBank/DDBJ databases">
        <title>Sorghum-associated microbial communities from plants grown in Nebraska, USA.</title>
        <authorList>
            <person name="Schachtman D."/>
        </authorList>
    </citation>
    <scope>NUCLEOTIDE SEQUENCE [LARGE SCALE GENOMIC DNA]</scope>
    <source>
        <strain evidence="2 3">2709</strain>
    </source>
</reference>
<gene>
    <name evidence="2" type="ORF">ABIE13_005033</name>
</gene>
<dbReference type="Proteomes" id="UP001549320">
    <property type="component" value="Unassembled WGS sequence"/>
</dbReference>
<sequence>MSRALSSSPHGSPTSLTEHPASTYASASYQLVGARKRSGARYYERLSKSWDASSSRLSVYSLDGSMRAASMALWA</sequence>
<organism evidence="2 3">
    <name type="scientific">Ottowia thiooxydans</name>
    <dbReference type="NCBI Taxonomy" id="219182"/>
    <lineage>
        <taxon>Bacteria</taxon>
        <taxon>Pseudomonadati</taxon>
        <taxon>Pseudomonadota</taxon>
        <taxon>Betaproteobacteria</taxon>
        <taxon>Burkholderiales</taxon>
        <taxon>Comamonadaceae</taxon>
        <taxon>Ottowia</taxon>
    </lineage>
</organism>
<evidence type="ECO:0000256" key="1">
    <source>
        <dbReference type="SAM" id="MobiDB-lite"/>
    </source>
</evidence>
<protein>
    <submittedName>
        <fullName evidence="2">Uncharacterized protein</fullName>
    </submittedName>
</protein>
<feature type="region of interest" description="Disordered" evidence="1">
    <location>
        <begin position="1"/>
        <end position="21"/>
    </location>
</feature>
<evidence type="ECO:0000313" key="3">
    <source>
        <dbReference type="Proteomes" id="UP001549320"/>
    </source>
</evidence>
<comment type="caution">
    <text evidence="2">The sequence shown here is derived from an EMBL/GenBank/DDBJ whole genome shotgun (WGS) entry which is preliminary data.</text>
</comment>
<evidence type="ECO:0000313" key="2">
    <source>
        <dbReference type="EMBL" id="MET4579896.1"/>
    </source>
</evidence>
<proteinExistence type="predicted"/>
<feature type="compositionally biased region" description="Polar residues" evidence="1">
    <location>
        <begin position="1"/>
        <end position="17"/>
    </location>
</feature>
<name>A0ABV2QFS4_9BURK</name>
<keyword evidence="3" id="KW-1185">Reference proteome</keyword>
<dbReference type="EMBL" id="JBEPSH010000012">
    <property type="protein sequence ID" value="MET4579896.1"/>
    <property type="molecule type" value="Genomic_DNA"/>
</dbReference>
<accession>A0ABV2QFS4</accession>